<dbReference type="Proteomes" id="UP000184077">
    <property type="component" value="Unassembled WGS sequence"/>
</dbReference>
<dbReference type="AntiFam" id="ANF00064">
    <property type="entry name" value="Unclear, Possibly translation of poorly localized IS Element IS621"/>
</dbReference>
<sequence>MRQVTNVKLPDALRLSGLLGEWQYVEFARSCRPDKAFTPHPA</sequence>
<proteinExistence type="predicted"/>
<reference evidence="1 2" key="1">
    <citation type="submission" date="2016-10" db="EMBL/GenBank/DDBJ databases">
        <title>Comprehensive resistome analysis reveals the prevalence of NDM and MCR-1 in Chinese poultry production.</title>
        <authorList>
            <person name="Wang Y."/>
            <person name="Zhang R."/>
            <person name="Li J."/>
            <person name="Wu Z."/>
            <person name="Wenjuan Y."/>
            <person name="Schwarz S."/>
            <person name="Tyrrell J."/>
            <person name="Zheng Y."/>
            <person name="Wang S."/>
            <person name="Shen Z."/>
            <person name="Liu Z."/>
            <person name="Lei L."/>
            <person name="Li M."/>
            <person name="Zhang Q."/>
            <person name="Wu C."/>
            <person name="Zhang Q."/>
            <person name="Wu Y."/>
            <person name="Walsh T."/>
            <person name="Shen J."/>
        </authorList>
    </citation>
    <scope>NUCLEOTIDE SEQUENCE [LARGE SCALE GENOMIC DNA]</scope>
    <source>
        <strain evidence="1 2">574</strain>
    </source>
</reference>
<evidence type="ECO:0000313" key="2">
    <source>
        <dbReference type="Proteomes" id="UP000184077"/>
    </source>
</evidence>
<organism evidence="1 2">
    <name type="scientific">Escherichia coli</name>
    <dbReference type="NCBI Taxonomy" id="562"/>
    <lineage>
        <taxon>Bacteria</taxon>
        <taxon>Pseudomonadati</taxon>
        <taxon>Pseudomonadota</taxon>
        <taxon>Gammaproteobacteria</taxon>
        <taxon>Enterobacterales</taxon>
        <taxon>Enterobacteriaceae</taxon>
        <taxon>Escherichia</taxon>
    </lineage>
</organism>
<dbReference type="AlphaFoldDB" id="A0A1J8MBS1"/>
<accession>A0A1J8MBS1</accession>
<comment type="caution">
    <text evidence="1">The sequence shown here is derived from an EMBL/GenBank/DDBJ whole genome shotgun (WGS) entry which is preliminary data.</text>
</comment>
<protein>
    <submittedName>
        <fullName evidence="1">Uncharacterized protein</fullName>
    </submittedName>
</protein>
<name>A0A1J8MBS1_ECOLX</name>
<dbReference type="EMBL" id="MOHC01000032">
    <property type="protein sequence ID" value="OJN36498.1"/>
    <property type="molecule type" value="Genomic_DNA"/>
</dbReference>
<evidence type="ECO:0000313" key="1">
    <source>
        <dbReference type="EMBL" id="OJN36498.1"/>
    </source>
</evidence>
<gene>
    <name evidence="1" type="ORF">BK300_15870</name>
</gene>